<protein>
    <submittedName>
        <fullName evidence="6">Low molecular weight protein arginine phosphatase</fullName>
    </submittedName>
</protein>
<feature type="coiled-coil region" evidence="4">
    <location>
        <begin position="144"/>
        <end position="198"/>
    </location>
</feature>
<comment type="similarity">
    <text evidence="1">Belongs to the low molecular weight phosphotyrosine protein phosphatase family.</text>
</comment>
<reference evidence="7" key="1">
    <citation type="journal article" date="2019" name="Int. J. Syst. Evol. Microbiol.">
        <title>The Global Catalogue of Microorganisms (GCM) 10K type strain sequencing project: providing services to taxonomists for standard genome sequencing and annotation.</title>
        <authorList>
            <consortium name="The Broad Institute Genomics Platform"/>
            <consortium name="The Broad Institute Genome Sequencing Center for Infectious Disease"/>
            <person name="Wu L."/>
            <person name="Ma J."/>
        </authorList>
    </citation>
    <scope>NUCLEOTIDE SEQUENCE [LARGE SCALE GENOMIC DNA]</scope>
    <source>
        <strain evidence="7">CGMCC 1.16306</strain>
    </source>
</reference>
<feature type="domain" description="Phosphotyrosine protein phosphatase I" evidence="5">
    <location>
        <begin position="2"/>
        <end position="198"/>
    </location>
</feature>
<dbReference type="RefSeq" id="WP_376846961.1">
    <property type="nucleotide sequence ID" value="NZ_JBHSFW010000013.1"/>
</dbReference>
<dbReference type="PANTHER" id="PTHR11717">
    <property type="entry name" value="LOW MOLECULAR WEIGHT PROTEIN TYROSINE PHOSPHATASE"/>
    <property type="match status" value="1"/>
</dbReference>
<dbReference type="InterPro" id="IPR050438">
    <property type="entry name" value="LMW_PTPase"/>
</dbReference>
<dbReference type="SUPFAM" id="SSF52788">
    <property type="entry name" value="Phosphotyrosine protein phosphatases I"/>
    <property type="match status" value="1"/>
</dbReference>
<dbReference type="Pfam" id="PF01451">
    <property type="entry name" value="LMWPc"/>
    <property type="match status" value="1"/>
</dbReference>
<keyword evidence="4" id="KW-0175">Coiled coil</keyword>
<gene>
    <name evidence="6" type="ORF">ACFO4N_14240</name>
</gene>
<evidence type="ECO:0000256" key="1">
    <source>
        <dbReference type="ARBA" id="ARBA00011063"/>
    </source>
</evidence>
<accession>A0ABV9GNQ6</accession>
<dbReference type="CDD" id="cd16344">
    <property type="entry name" value="LMWPAP"/>
    <property type="match status" value="1"/>
</dbReference>
<name>A0ABV9GNQ6_9BACL</name>
<evidence type="ECO:0000256" key="4">
    <source>
        <dbReference type="SAM" id="Coils"/>
    </source>
</evidence>
<keyword evidence="3" id="KW-0904">Protein phosphatase</keyword>
<comment type="caution">
    <text evidence="6">The sequence shown here is derived from an EMBL/GenBank/DDBJ whole genome shotgun (WGS) entry which is preliminary data.</text>
</comment>
<keyword evidence="7" id="KW-1185">Reference proteome</keyword>
<dbReference type="PANTHER" id="PTHR11717:SF31">
    <property type="entry name" value="LOW MOLECULAR WEIGHT PROTEIN-TYROSINE-PHOSPHATASE ETP-RELATED"/>
    <property type="match status" value="1"/>
</dbReference>
<evidence type="ECO:0000256" key="2">
    <source>
        <dbReference type="ARBA" id="ARBA00022801"/>
    </source>
</evidence>
<evidence type="ECO:0000313" key="7">
    <source>
        <dbReference type="Proteomes" id="UP001596022"/>
    </source>
</evidence>
<dbReference type="PRINTS" id="PR00719">
    <property type="entry name" value="LMWPTPASE"/>
</dbReference>
<dbReference type="Gene3D" id="3.40.50.2300">
    <property type="match status" value="1"/>
</dbReference>
<proteinExistence type="inferred from homology"/>
<dbReference type="EMBL" id="JBHSFW010000013">
    <property type="protein sequence ID" value="MFC4619868.1"/>
    <property type="molecule type" value="Genomic_DNA"/>
</dbReference>
<evidence type="ECO:0000256" key="3">
    <source>
        <dbReference type="ARBA" id="ARBA00022912"/>
    </source>
</evidence>
<sequence>MKNVLFVCTGNTCRSPMAEAILKSKASDRYLVKSAGVFAVPGQTAHPHAQKVLKDRGIKVHHRSQNVTSELVSWADVILTMTQGHKKALLQKYPEAIMKTMTLKEYIEPDSSWEEWQKVVADYETKQAVYKQAHSNQKLDGNKKKALKQEVDEAFVKVKDLESQWTDLDIADPYGASVETYEMVCRELEELIDRLLEKDV</sequence>
<evidence type="ECO:0000259" key="5">
    <source>
        <dbReference type="SMART" id="SM00226"/>
    </source>
</evidence>
<dbReference type="Proteomes" id="UP001596022">
    <property type="component" value="Unassembled WGS sequence"/>
</dbReference>
<evidence type="ECO:0000313" key="6">
    <source>
        <dbReference type="EMBL" id="MFC4619868.1"/>
    </source>
</evidence>
<dbReference type="InterPro" id="IPR036196">
    <property type="entry name" value="Ptyr_pPase_sf"/>
</dbReference>
<keyword evidence="2" id="KW-0378">Hydrolase</keyword>
<dbReference type="InterPro" id="IPR023485">
    <property type="entry name" value="Ptyr_pPase"/>
</dbReference>
<dbReference type="SMART" id="SM00226">
    <property type="entry name" value="LMWPc"/>
    <property type="match status" value="1"/>
</dbReference>
<organism evidence="6 7">
    <name type="scientific">Camelliibacillus cellulosilyticus</name>
    <dbReference type="NCBI Taxonomy" id="2174486"/>
    <lineage>
        <taxon>Bacteria</taxon>
        <taxon>Bacillati</taxon>
        <taxon>Bacillota</taxon>
        <taxon>Bacilli</taxon>
        <taxon>Bacillales</taxon>
        <taxon>Sporolactobacillaceae</taxon>
        <taxon>Camelliibacillus</taxon>
    </lineage>
</organism>
<dbReference type="InterPro" id="IPR017867">
    <property type="entry name" value="Tyr_phospatase_low_mol_wt"/>
</dbReference>